<evidence type="ECO:0008006" key="4">
    <source>
        <dbReference type="Google" id="ProtNLM"/>
    </source>
</evidence>
<keyword evidence="3" id="KW-1185">Reference proteome</keyword>
<comment type="caution">
    <text evidence="2">The sequence shown here is derived from an EMBL/GenBank/DDBJ whole genome shotgun (WGS) entry which is preliminary data.</text>
</comment>
<feature type="compositionally biased region" description="Basic and acidic residues" evidence="1">
    <location>
        <begin position="84"/>
        <end position="104"/>
    </location>
</feature>
<dbReference type="Proteomes" id="UP001189429">
    <property type="component" value="Unassembled WGS sequence"/>
</dbReference>
<name>A0ABN9Y3B2_9DINO</name>
<protein>
    <recommendedName>
        <fullName evidence="4">Zinc finger PHD-type domain-containing protein</fullName>
    </recommendedName>
</protein>
<feature type="non-terminal residue" evidence="2">
    <location>
        <position position="1"/>
    </location>
</feature>
<evidence type="ECO:0000313" key="2">
    <source>
        <dbReference type="EMBL" id="CAK0906767.1"/>
    </source>
</evidence>
<feature type="region of interest" description="Disordered" evidence="1">
    <location>
        <begin position="1"/>
        <end position="45"/>
    </location>
</feature>
<sequence length="297" mass="31744">AHPDPHVFDETLEAPTKPLKSDSMAQENSATFTSSTGESSDELAWSGDQARGRALQQLQRQLLDVKALLLDLRADAFSQTPPTVERDMAEGSVHKTEGDKESGVETMTSKEGHELEAQSYGFLPNSLASAQVHAEPSDKLNPEQQGRAVVVGAGDSDGCLARFSDAVSANSFGRGKGCSSKPAFSLDGKGNNLPYRIGQGKCEEAGGHEIAMKNHRTGFFDMGANDSDSELAAITAYQFELPQSEATCSANAGVREATCYICGFRCGKGKMALHCVECDSWAHVACFPDRLKGECSR</sequence>
<accession>A0ABN9Y3B2</accession>
<organism evidence="2 3">
    <name type="scientific">Prorocentrum cordatum</name>
    <dbReference type="NCBI Taxonomy" id="2364126"/>
    <lineage>
        <taxon>Eukaryota</taxon>
        <taxon>Sar</taxon>
        <taxon>Alveolata</taxon>
        <taxon>Dinophyceae</taxon>
        <taxon>Prorocentrales</taxon>
        <taxon>Prorocentraceae</taxon>
        <taxon>Prorocentrum</taxon>
    </lineage>
</organism>
<feature type="compositionally biased region" description="Polar residues" evidence="1">
    <location>
        <begin position="23"/>
        <end position="38"/>
    </location>
</feature>
<evidence type="ECO:0000313" key="3">
    <source>
        <dbReference type="Proteomes" id="UP001189429"/>
    </source>
</evidence>
<feature type="region of interest" description="Disordered" evidence="1">
    <location>
        <begin position="80"/>
        <end position="104"/>
    </location>
</feature>
<dbReference type="EMBL" id="CAUYUJ010021741">
    <property type="protein sequence ID" value="CAK0906767.1"/>
    <property type="molecule type" value="Genomic_DNA"/>
</dbReference>
<proteinExistence type="predicted"/>
<reference evidence="2" key="1">
    <citation type="submission" date="2023-10" db="EMBL/GenBank/DDBJ databases">
        <authorList>
            <person name="Chen Y."/>
            <person name="Shah S."/>
            <person name="Dougan E. K."/>
            <person name="Thang M."/>
            <person name="Chan C."/>
        </authorList>
    </citation>
    <scope>NUCLEOTIDE SEQUENCE [LARGE SCALE GENOMIC DNA]</scope>
</reference>
<gene>
    <name evidence="2" type="ORF">PCOR1329_LOCUS81979</name>
</gene>
<evidence type="ECO:0000256" key="1">
    <source>
        <dbReference type="SAM" id="MobiDB-lite"/>
    </source>
</evidence>